<dbReference type="RefSeq" id="WP_338201911.1">
    <property type="nucleotide sequence ID" value="NZ_JAEKNR010000122.1"/>
</dbReference>
<evidence type="ECO:0000313" key="2">
    <source>
        <dbReference type="Proteomes" id="UP000612893"/>
    </source>
</evidence>
<name>A0A934JZD8_9BACT</name>
<comment type="caution">
    <text evidence="1">The sequence shown here is derived from an EMBL/GenBank/DDBJ whole genome shotgun (WGS) entry which is preliminary data.</text>
</comment>
<reference evidence="1" key="1">
    <citation type="submission" date="2020-10" db="EMBL/GenBank/DDBJ databases">
        <title>Ca. Dormibacterota MAGs.</title>
        <authorList>
            <person name="Montgomery K."/>
        </authorList>
    </citation>
    <scope>NUCLEOTIDE SEQUENCE [LARGE SCALE GENOMIC DNA]</scope>
    <source>
        <strain evidence="1">SC8812_S17_10</strain>
    </source>
</reference>
<protein>
    <submittedName>
        <fullName evidence="1">Nitroreductase family deazaflavin-dependent oxidoreductase</fullName>
    </submittedName>
</protein>
<dbReference type="NCBIfam" id="TIGR00026">
    <property type="entry name" value="hi_GC_TIGR00026"/>
    <property type="match status" value="1"/>
</dbReference>
<organism evidence="1 2">
    <name type="scientific">Candidatus Nephthysia bennettiae</name>
    <dbReference type="NCBI Taxonomy" id="3127016"/>
    <lineage>
        <taxon>Bacteria</taxon>
        <taxon>Bacillati</taxon>
        <taxon>Candidatus Dormiibacterota</taxon>
        <taxon>Candidatus Dormibacteria</taxon>
        <taxon>Candidatus Dormibacterales</taxon>
        <taxon>Candidatus Dormibacteraceae</taxon>
        <taxon>Candidatus Nephthysia</taxon>
    </lineage>
</organism>
<sequence>MPLPKSLARFNLRVTNRVTGPLAGRLPWFGVLVHRGRRSGRTYRTPVNVFEIPDWYVVALTYGPDAEWVRNVLEAGECELQTRGRRVRLTAPRLVRDENRRLVPPPVRPILRALGVAHFLVLRPA</sequence>
<evidence type="ECO:0000313" key="1">
    <source>
        <dbReference type="EMBL" id="MBJ7598706.1"/>
    </source>
</evidence>
<gene>
    <name evidence="1" type="ORF">JF922_11565</name>
</gene>
<dbReference type="EMBL" id="JAEKNR010000122">
    <property type="protein sequence ID" value="MBJ7598706.1"/>
    <property type="molecule type" value="Genomic_DNA"/>
</dbReference>
<proteinExistence type="predicted"/>
<dbReference type="Gene3D" id="2.30.110.10">
    <property type="entry name" value="Electron Transport, Fmn-binding Protein, Chain A"/>
    <property type="match status" value="1"/>
</dbReference>
<accession>A0A934JZD8</accession>
<dbReference type="Pfam" id="PF04075">
    <property type="entry name" value="F420H2_quin_red"/>
    <property type="match status" value="1"/>
</dbReference>
<dbReference type="InterPro" id="IPR012349">
    <property type="entry name" value="Split_barrel_FMN-bd"/>
</dbReference>
<dbReference type="Proteomes" id="UP000612893">
    <property type="component" value="Unassembled WGS sequence"/>
</dbReference>
<dbReference type="AlphaFoldDB" id="A0A934JZD8"/>
<dbReference type="InterPro" id="IPR004378">
    <property type="entry name" value="F420H2_quin_Rdtase"/>
</dbReference>
<keyword evidence="2" id="KW-1185">Reference proteome</keyword>